<protein>
    <submittedName>
        <fullName evidence="2">Uncharacterized protein</fullName>
    </submittedName>
</protein>
<gene>
    <name evidence="2" type="ORF">ACCUM_2095</name>
</gene>
<proteinExistence type="predicted"/>
<dbReference type="EMBL" id="SWAD01000130">
    <property type="protein sequence ID" value="TMQ74987.1"/>
    <property type="molecule type" value="Genomic_DNA"/>
</dbReference>
<keyword evidence="1" id="KW-0812">Transmembrane</keyword>
<sequence length="331" mass="36364">MTIRVSVDPDVVAQAGGGLDQPRVDGRIVLTRRQRDDLAQARRADVGIQGIVTDVLSGESHACRSDELYLIVKPRSQALEFVVTINTAILVRAGRCEQLVSTIKDAIAIEVSPKIDCHPINASVTIILNAIGVLVFPYIIAQTGRMNFRDDWLAGTSRIQNDTNILIIVWNKSIVTVGRQDDRINVSGTYRPLSHDICARGILGKPHQYPDCRLDLTVIKRRAGRVILIEHPIDEIQIFFGQDEATWQQVQLGTGIEGCCIGSSVGGDIEVWIETPAIQPTQPLVIRIAGQGQVQIARREVIAPLQSAFFPIAPERTNRDGRLGHGLISKI</sequence>
<keyword evidence="3" id="KW-1185">Reference proteome</keyword>
<comment type="caution">
    <text evidence="2">The sequence shown here is derived from an EMBL/GenBank/DDBJ whole genome shotgun (WGS) entry which is preliminary data.</text>
</comment>
<keyword evidence="1" id="KW-0472">Membrane</keyword>
<reference evidence="2 3" key="1">
    <citation type="submission" date="2019-04" db="EMBL/GenBank/DDBJ databases">
        <title>A novel phosphate-accumulating bacterium identified in bioreactor for phosphate removal from wastewater.</title>
        <authorList>
            <person name="Kotlyarov R.Y."/>
            <person name="Beletsky A.V."/>
            <person name="Kallistova A.Y."/>
            <person name="Dorofeev A.G."/>
            <person name="Nikolaev Y.Y."/>
            <person name="Pimenov N.V."/>
            <person name="Ravin N.V."/>
            <person name="Mardanov A.V."/>
        </authorList>
    </citation>
    <scope>NUCLEOTIDE SEQUENCE [LARGE SCALE GENOMIC DNA]</scope>
    <source>
        <strain evidence="2 3">Bin19</strain>
    </source>
</reference>
<name>A0A5S4EI48_9PROT</name>
<organism evidence="2 3">
    <name type="scientific">Candidatus Accumulibacter phosphatis</name>
    <dbReference type="NCBI Taxonomy" id="327160"/>
    <lineage>
        <taxon>Bacteria</taxon>
        <taxon>Pseudomonadati</taxon>
        <taxon>Pseudomonadota</taxon>
        <taxon>Betaproteobacteria</taxon>
        <taxon>Candidatus Accumulibacter</taxon>
    </lineage>
</organism>
<evidence type="ECO:0000256" key="1">
    <source>
        <dbReference type="SAM" id="Phobius"/>
    </source>
</evidence>
<evidence type="ECO:0000313" key="3">
    <source>
        <dbReference type="Proteomes" id="UP000306324"/>
    </source>
</evidence>
<dbReference type="Proteomes" id="UP000306324">
    <property type="component" value="Unassembled WGS sequence"/>
</dbReference>
<feature type="transmembrane region" description="Helical" evidence="1">
    <location>
        <begin position="120"/>
        <end position="140"/>
    </location>
</feature>
<evidence type="ECO:0000313" key="2">
    <source>
        <dbReference type="EMBL" id="TMQ74987.1"/>
    </source>
</evidence>
<dbReference type="AlphaFoldDB" id="A0A5S4EI48"/>
<accession>A0A5S4EI48</accession>
<keyword evidence="1" id="KW-1133">Transmembrane helix</keyword>